<dbReference type="InterPro" id="IPR017907">
    <property type="entry name" value="Znf_RING_CS"/>
</dbReference>
<dbReference type="SMART" id="SM00506">
    <property type="entry name" value="A1pp"/>
    <property type="match status" value="1"/>
</dbReference>
<evidence type="ECO:0000313" key="13">
    <source>
        <dbReference type="Proteomes" id="UP001164746"/>
    </source>
</evidence>
<gene>
    <name evidence="12" type="ORF">MAR_015295</name>
</gene>
<feature type="domain" description="RING-type" evidence="10">
    <location>
        <begin position="1049"/>
        <end position="1087"/>
    </location>
</feature>
<evidence type="ECO:0000256" key="6">
    <source>
        <dbReference type="ARBA" id="ARBA00022771"/>
    </source>
</evidence>
<evidence type="ECO:0000259" key="11">
    <source>
        <dbReference type="PROSITE" id="PS51154"/>
    </source>
</evidence>
<dbReference type="SUPFAM" id="SSF52949">
    <property type="entry name" value="Macro domain-like"/>
    <property type="match status" value="3"/>
</dbReference>
<dbReference type="SUPFAM" id="SSF57850">
    <property type="entry name" value="RING/U-box"/>
    <property type="match status" value="1"/>
</dbReference>
<feature type="compositionally biased region" description="Acidic residues" evidence="9">
    <location>
        <begin position="1"/>
        <end position="11"/>
    </location>
</feature>
<dbReference type="CDD" id="cd02907">
    <property type="entry name" value="Macro_Af1521_BAL-like"/>
    <property type="match status" value="1"/>
</dbReference>
<dbReference type="PROSITE" id="PS51154">
    <property type="entry name" value="MACRO"/>
    <property type="match status" value="1"/>
</dbReference>
<feature type="compositionally biased region" description="Low complexity" evidence="9">
    <location>
        <begin position="87"/>
        <end position="102"/>
    </location>
</feature>
<evidence type="ECO:0000256" key="3">
    <source>
        <dbReference type="ARBA" id="ARBA00012483"/>
    </source>
</evidence>
<feature type="region of interest" description="Disordered" evidence="9">
    <location>
        <begin position="1"/>
        <end position="138"/>
    </location>
</feature>
<feature type="region of interest" description="Disordered" evidence="9">
    <location>
        <begin position="802"/>
        <end position="824"/>
    </location>
</feature>
<evidence type="ECO:0000256" key="7">
    <source>
        <dbReference type="ARBA" id="ARBA00022833"/>
    </source>
</evidence>
<evidence type="ECO:0000256" key="8">
    <source>
        <dbReference type="PROSITE-ProRule" id="PRU00175"/>
    </source>
</evidence>
<protein>
    <recommendedName>
        <fullName evidence="3">RING-type E3 ubiquitin transferase</fullName>
        <ecNumber evidence="3">2.3.2.27</ecNumber>
    </recommendedName>
</protein>
<feature type="compositionally biased region" description="Polar residues" evidence="9">
    <location>
        <begin position="13"/>
        <end position="28"/>
    </location>
</feature>
<dbReference type="InterPro" id="IPR018957">
    <property type="entry name" value="Znf_C3HC4_RING-type"/>
</dbReference>
<evidence type="ECO:0000256" key="2">
    <source>
        <dbReference type="ARBA" id="ARBA00004906"/>
    </source>
</evidence>
<evidence type="ECO:0000256" key="4">
    <source>
        <dbReference type="ARBA" id="ARBA00022679"/>
    </source>
</evidence>
<proteinExistence type="predicted"/>
<evidence type="ECO:0000256" key="9">
    <source>
        <dbReference type="SAM" id="MobiDB-lite"/>
    </source>
</evidence>
<dbReference type="InterPro" id="IPR039399">
    <property type="entry name" value="Deltex_C_sf"/>
</dbReference>
<feature type="compositionally biased region" description="Polar residues" evidence="9">
    <location>
        <begin position="61"/>
        <end position="76"/>
    </location>
</feature>
<dbReference type="InterPro" id="IPR039396">
    <property type="entry name" value="Deltex_C"/>
</dbReference>
<dbReference type="Proteomes" id="UP001164746">
    <property type="component" value="Chromosome 12"/>
</dbReference>
<name>A0ABY7FKQ9_MYAAR</name>
<dbReference type="InterPro" id="IPR039398">
    <property type="entry name" value="Deltex_fam"/>
</dbReference>
<dbReference type="PROSITE" id="PS00518">
    <property type="entry name" value="ZF_RING_1"/>
    <property type="match status" value="1"/>
</dbReference>
<keyword evidence="5" id="KW-0479">Metal-binding</keyword>
<evidence type="ECO:0000313" key="12">
    <source>
        <dbReference type="EMBL" id="WAR21321.1"/>
    </source>
</evidence>
<feature type="domain" description="Macro" evidence="11">
    <location>
        <begin position="840"/>
        <end position="1031"/>
    </location>
</feature>
<dbReference type="EMBL" id="CP111023">
    <property type="protein sequence ID" value="WAR21321.1"/>
    <property type="molecule type" value="Genomic_DNA"/>
</dbReference>
<keyword evidence="13" id="KW-1185">Reference proteome</keyword>
<dbReference type="Gene3D" id="3.30.390.130">
    <property type="match status" value="1"/>
</dbReference>
<dbReference type="InterPro" id="IPR002589">
    <property type="entry name" value="Macro_dom"/>
</dbReference>
<dbReference type="Pfam" id="PF00097">
    <property type="entry name" value="zf-C3HC4"/>
    <property type="match status" value="1"/>
</dbReference>
<feature type="compositionally biased region" description="Basic and acidic residues" evidence="9">
    <location>
        <begin position="35"/>
        <end position="60"/>
    </location>
</feature>
<keyword evidence="7" id="KW-0862">Zinc</keyword>
<comment type="pathway">
    <text evidence="2">Protein modification; protein ubiquitination.</text>
</comment>
<dbReference type="PROSITE" id="PS50089">
    <property type="entry name" value="ZF_RING_2"/>
    <property type="match status" value="1"/>
</dbReference>
<evidence type="ECO:0000256" key="5">
    <source>
        <dbReference type="ARBA" id="ARBA00022723"/>
    </source>
</evidence>
<dbReference type="SMART" id="SM00184">
    <property type="entry name" value="RING"/>
    <property type="match status" value="1"/>
</dbReference>
<organism evidence="12 13">
    <name type="scientific">Mya arenaria</name>
    <name type="common">Soft-shell clam</name>
    <dbReference type="NCBI Taxonomy" id="6604"/>
    <lineage>
        <taxon>Eukaryota</taxon>
        <taxon>Metazoa</taxon>
        <taxon>Spiralia</taxon>
        <taxon>Lophotrochozoa</taxon>
        <taxon>Mollusca</taxon>
        <taxon>Bivalvia</taxon>
        <taxon>Autobranchia</taxon>
        <taxon>Heteroconchia</taxon>
        <taxon>Euheterodonta</taxon>
        <taxon>Imparidentia</taxon>
        <taxon>Neoheterodontei</taxon>
        <taxon>Myida</taxon>
        <taxon>Myoidea</taxon>
        <taxon>Myidae</taxon>
        <taxon>Mya</taxon>
    </lineage>
</organism>
<dbReference type="Gene3D" id="3.40.220.10">
    <property type="entry name" value="Leucine Aminopeptidase, subunit E, domain 1"/>
    <property type="match status" value="3"/>
</dbReference>
<dbReference type="Pfam" id="PF18102">
    <property type="entry name" value="DTC"/>
    <property type="match status" value="1"/>
</dbReference>
<comment type="catalytic activity">
    <reaction evidence="1">
        <text>S-ubiquitinyl-[E2 ubiquitin-conjugating enzyme]-L-cysteine + [acceptor protein]-L-lysine = [E2 ubiquitin-conjugating enzyme]-L-cysteine + N(6)-ubiquitinyl-[acceptor protein]-L-lysine.</text>
        <dbReference type="EC" id="2.3.2.27"/>
    </reaction>
</comment>
<dbReference type="InterPro" id="IPR043472">
    <property type="entry name" value="Macro_dom-like"/>
</dbReference>
<accession>A0ABY7FKQ9</accession>
<dbReference type="EC" id="2.3.2.27" evidence="3"/>
<sequence>MPPPTPEDDDASGATQETLPRGHSNSQGKGLAQHRGNDPLQPERTECVSNVEHELDDGCKENQNPMDESGAKNNTLDLPYRNKAHAAADSENNSSENVVSSDGAPKKQAVEIEQGSYTGESNKSKESQAHSSGKKKTNGTYTFWKDDDQWCILDAKSNNVLTVLEFKADDIYFKGKKIVVVDGVNHTIIEENGAVKLQIVFTQSSLSKKNDQQLLQSTAKSSLSKSAESIPTDSKPFTDTYGKKRMNVYCCFPEKWECIDCKDLKKHVDFRKEKIDQCQKLKTLIKQCLSIAELEGYKTIAFPAVGTGNLLYPMKEVSKALMESALEFREENVCCSLDMVFEETFEKIRQPPPRPPPPKCRDHKFGALLVDVKIGEVSEFVTSEDSIVYIWDSSEVEKATLKNHSFLQTCGNQMYSDWEKQVKQERQTCVVTGAGNLPANHVIHITKKGHEEIEKCIRRGLTKAKEYNCKHVKMIFDECLMEGGNFAREYLCTLATIASDLRSNIHVSIIINAHFVTEFVYAFNTGQPLLRTEFLLIGEESNLKKAKDTLQKLVSKDMPTVIPELHEPAVQEIDRRCIEANDVVKRKTLNGLHFSKIPNETLLQKRILCQADIDVEFLDLLDVETVDDEEGKRWIQTRTEYQYQVILEKIKTKTSQTHEQKASEFSNIETVSDVSEQLYELFKNKKETEIQDFESQKGLLTYNLKESLLTIEFENSSDMSSRFDSFKIFLDDVKQMEIGELVADEDSSKVRRWCSEIDEAMKYECCAYICEGNKVITFCKDYNDIVKVKKLLELKQNKRQIKQTGRNRTRQKDEASDANVLDEQKEIPLNRSHRTRSNLENLKIFSTREGIQIMIYKASLLDAKVDCIVNAANEHLSHGAGVAFAIAKKAGRELEEDGNAKVKKDGKIPVGKVVCTKAGRLPYNCVIHAVGPRWSNYEVETLSGVHQCAEDLRSALNESFSAALNKGNKTIALPAISSAIFGVPKDLCCLQYVQAVLDHSKKYQNPLHEIHFVDIDGNTVKNIQDTFESVLQNGTYPCRLEDFTNADHCVICMDDVTEPKTLPCGHIFCTECIDGYFKTGKQVCPTCFREQHSNPGAWYKGITRTAYLPDNREGKTVCRLLKEAFRRRLIFTIGRSRTTGQEGVITWNDIHHKTDHRPNTQFGYPDSTYLARVTEELAAKGVTEEQINTKEQIDDYIEL</sequence>
<dbReference type="PANTHER" id="PTHR12622">
    <property type="entry name" value="DELTEX-RELATED"/>
    <property type="match status" value="1"/>
</dbReference>
<evidence type="ECO:0000256" key="1">
    <source>
        <dbReference type="ARBA" id="ARBA00000900"/>
    </source>
</evidence>
<dbReference type="InterPro" id="IPR001841">
    <property type="entry name" value="Znf_RING"/>
</dbReference>
<dbReference type="Pfam" id="PF01661">
    <property type="entry name" value="Macro"/>
    <property type="match status" value="3"/>
</dbReference>
<keyword evidence="4" id="KW-0808">Transferase</keyword>
<reference evidence="12" key="1">
    <citation type="submission" date="2022-11" db="EMBL/GenBank/DDBJ databases">
        <title>Centuries of genome instability and evolution in soft-shell clam transmissible cancer (bioRxiv).</title>
        <authorList>
            <person name="Hart S.F.M."/>
            <person name="Yonemitsu M.A."/>
            <person name="Giersch R.M."/>
            <person name="Beal B.F."/>
            <person name="Arriagada G."/>
            <person name="Davis B.W."/>
            <person name="Ostrander E.A."/>
            <person name="Goff S.P."/>
            <person name="Metzger M.J."/>
        </authorList>
    </citation>
    <scope>NUCLEOTIDE SEQUENCE</scope>
    <source>
        <strain evidence="12">MELC-2E11</strain>
        <tissue evidence="12">Siphon/mantle</tissue>
    </source>
</reference>
<evidence type="ECO:0000259" key="10">
    <source>
        <dbReference type="PROSITE" id="PS50089"/>
    </source>
</evidence>
<keyword evidence="6 8" id="KW-0863">Zinc-finger</keyword>